<feature type="region of interest" description="Disordered" evidence="6">
    <location>
        <begin position="133"/>
        <end position="235"/>
    </location>
</feature>
<feature type="compositionally biased region" description="Basic and acidic residues" evidence="6">
    <location>
        <begin position="156"/>
        <end position="166"/>
    </location>
</feature>
<dbReference type="GO" id="GO:0010420">
    <property type="term" value="F:polyprenyldihydroxybenzoate methyltransferase activity"/>
    <property type="evidence" value="ECO:0007669"/>
    <property type="project" value="UniProtKB-UniRule"/>
</dbReference>
<reference evidence="7" key="1">
    <citation type="journal article" date="2015" name="PLoS ONE">
        <title>Comprehensive Evaluation of Toxoplasma gondii VEG and Neospora caninum LIV Genomes with Tachyzoite Stage Transcriptome and Proteome Defines Novel Transcript Features.</title>
        <authorList>
            <person name="Ramaprasad A."/>
            <person name="Mourier T."/>
            <person name="Naeem R."/>
            <person name="Malas T.B."/>
            <person name="Moussa E."/>
            <person name="Panigrahi A."/>
            <person name="Vermont S.J."/>
            <person name="Otto T.D."/>
            <person name="Wastling J."/>
            <person name="Pain A."/>
        </authorList>
    </citation>
    <scope>NUCLEOTIDE SEQUENCE</scope>
    <source>
        <strain evidence="7">Liverpool</strain>
    </source>
</reference>
<feature type="binding site" evidence="5">
    <location>
        <position position="442"/>
    </location>
    <ligand>
        <name>S-adenosyl-L-methionine</name>
        <dbReference type="ChEBI" id="CHEBI:59789"/>
    </ligand>
</feature>
<evidence type="ECO:0000256" key="4">
    <source>
        <dbReference type="ARBA" id="ARBA00022691"/>
    </source>
</evidence>
<evidence type="ECO:0000256" key="5">
    <source>
        <dbReference type="HAMAP-Rule" id="MF_03190"/>
    </source>
</evidence>
<keyword evidence="5" id="KW-0460">Magnesium</keyword>
<dbReference type="Gene3D" id="3.40.50.150">
    <property type="entry name" value="Vaccinia Virus protein VP39"/>
    <property type="match status" value="1"/>
</dbReference>
<gene>
    <name evidence="7" type="ORF">BN1204_039200</name>
</gene>
<comment type="catalytic activity">
    <reaction evidence="5">
        <text>a 3-demethylubiquinone + S-adenosyl-L-methionine = a ubiquinone + S-adenosyl-L-homocysteine</text>
        <dbReference type="Rhea" id="RHEA:81215"/>
        <dbReference type="Rhea" id="RHEA-COMP:9565"/>
        <dbReference type="Rhea" id="RHEA-COMP:19654"/>
        <dbReference type="ChEBI" id="CHEBI:16389"/>
        <dbReference type="ChEBI" id="CHEBI:57856"/>
        <dbReference type="ChEBI" id="CHEBI:59789"/>
        <dbReference type="ChEBI" id="CHEBI:231825"/>
    </reaction>
</comment>
<feature type="region of interest" description="Disordered" evidence="6">
    <location>
        <begin position="291"/>
        <end position="341"/>
    </location>
</feature>
<comment type="pathway">
    <text evidence="5">Cofactor biosynthesis; ubiquinone biosynthesis.</text>
</comment>
<evidence type="ECO:0000256" key="2">
    <source>
        <dbReference type="ARBA" id="ARBA00022679"/>
    </source>
</evidence>
<dbReference type="NCBIfam" id="TIGR01983">
    <property type="entry name" value="UbiG"/>
    <property type="match status" value="1"/>
</dbReference>
<dbReference type="GO" id="GO:0032259">
    <property type="term" value="P:methylation"/>
    <property type="evidence" value="ECO:0007669"/>
    <property type="project" value="UniProtKB-KW"/>
</dbReference>
<dbReference type="AlphaFoldDB" id="A0A0F7UJ49"/>
<keyword evidence="2 5" id="KW-0808">Transferase</keyword>
<dbReference type="InterPro" id="IPR029063">
    <property type="entry name" value="SAM-dependent_MTases_sf"/>
</dbReference>
<sequence length="558" mass="61259">MKSFRLQMPAPSLRAGVMSGTSQSQCRTCLCCSPFFQREERKRRLSSKLCLWQRGGPFSLGFDMKPASASSGCCRPLLRLAFPSFHQDRESRFLLKGLQGVSTQSTYACCDIFWNSRKQREKAVLVCAGCVAPPSSSAPPSGARLFSTAPSKPHCPHVDTKRRDPFEALGGGSSSESHSSVSARLRPKVERHPGTSGAHTDTTPSHGEAGTRDDWVPGLSTGGQSHRASSAMSTVNTDEVRHFNQLSGEWWDHNGSLGALHDFNPHRVGFIKSNLQRLCLFQDILRQRRLQSPGKTVPSEETTARDTNNRQAFLHPREDLPHSSSDGRAQPERDGAPAREGQGVLEGVRILDIGCGGGILAEAMARDGAFVTGIDAAADAVGAAETRRLNGPYAPVVRDRQRFIHDSLEDFCTGRIQQATEGPQSNSFPTPPQSLFDVVVCSEMLEHVEGGLRGVEAVMATAARKALAPGGLFVLSTLNRTPENYLVSVVAAEHLCGFIPKGTHDWNKFLKPEELREIGERHGLRLVEQRGFFYVPFLRTFIREPFCRFSFAMAFEKI</sequence>
<dbReference type="EC" id="2.1.1.-" evidence="5"/>
<keyword evidence="5" id="KW-0472">Membrane</keyword>
<keyword evidence="5" id="KW-0999">Mitochondrion inner membrane</keyword>
<keyword evidence="5" id="KW-0496">Mitochondrion</keyword>
<keyword evidence="1 5" id="KW-0489">Methyltransferase</keyword>
<comment type="catalytic activity">
    <reaction evidence="5">
        <text>a 3-demethylubiquinol + S-adenosyl-L-methionine = a ubiquinol + S-adenosyl-L-homocysteine + H(+)</text>
        <dbReference type="Rhea" id="RHEA:44380"/>
        <dbReference type="Rhea" id="RHEA-COMP:9566"/>
        <dbReference type="Rhea" id="RHEA-COMP:10914"/>
        <dbReference type="ChEBI" id="CHEBI:15378"/>
        <dbReference type="ChEBI" id="CHEBI:17976"/>
        <dbReference type="ChEBI" id="CHEBI:57856"/>
        <dbReference type="ChEBI" id="CHEBI:59789"/>
        <dbReference type="ChEBI" id="CHEBI:84422"/>
        <dbReference type="EC" id="2.1.1.64"/>
    </reaction>
</comment>
<protein>
    <recommendedName>
        <fullName evidence="5">Ubiquinone biosynthesis O-methyltransferase, mitochondrial</fullName>
    </recommendedName>
    <alternativeName>
        <fullName evidence="5">3-demethylubiquinol 3-O-methyltransferase</fullName>
        <ecNumber evidence="5">2.1.1.64</ecNumber>
    </alternativeName>
    <alternativeName>
        <fullName evidence="5">3-demethylubiquinone 3-O-methyltransferase</fullName>
        <ecNumber evidence="5">2.1.1.-</ecNumber>
    </alternativeName>
    <alternativeName>
        <fullName evidence="5">Polyprenyldihydroxybenzoate methyltransferase</fullName>
        <ecNumber evidence="5">2.1.1.114</ecNumber>
    </alternativeName>
</protein>
<dbReference type="SUPFAM" id="SSF53335">
    <property type="entry name" value="S-adenosyl-L-methionine-dependent methyltransferases"/>
    <property type="match status" value="1"/>
</dbReference>
<name>A0A0F7UJ49_NEOCL</name>
<feature type="binding site" evidence="5">
    <location>
        <position position="267"/>
    </location>
    <ligand>
        <name>S-adenosyl-L-methionine</name>
        <dbReference type="ChEBI" id="CHEBI:59789"/>
    </ligand>
</feature>
<evidence type="ECO:0000256" key="6">
    <source>
        <dbReference type="SAM" id="MobiDB-lite"/>
    </source>
</evidence>
<dbReference type="HAMAP" id="MF_00472">
    <property type="entry name" value="UbiG"/>
    <property type="match status" value="1"/>
</dbReference>
<comment type="subunit">
    <text evidence="5">Component of a multi-subunit COQ enzyme complex.</text>
</comment>
<feature type="binding site" evidence="5">
    <location>
        <position position="447"/>
    </location>
    <ligand>
        <name>Mg(2+)</name>
        <dbReference type="ChEBI" id="CHEBI:18420"/>
    </ligand>
</feature>
<evidence type="ECO:0000256" key="3">
    <source>
        <dbReference type="ARBA" id="ARBA00022688"/>
    </source>
</evidence>
<dbReference type="GO" id="GO:0046872">
    <property type="term" value="F:metal ion binding"/>
    <property type="evidence" value="ECO:0007669"/>
    <property type="project" value="UniProtKB-KW"/>
</dbReference>
<comment type="subcellular location">
    <subcellularLocation>
        <location evidence="5">Mitochondrion inner membrane</location>
        <topology evidence="5">Peripheral membrane protein</topology>
        <orientation evidence="5">Matrix side</orientation>
    </subcellularLocation>
</comment>
<feature type="compositionally biased region" description="Polar residues" evidence="6">
    <location>
        <begin position="222"/>
        <end position="235"/>
    </location>
</feature>
<comment type="catalytic activity">
    <reaction evidence="5">
        <text>a 3,4-dihydroxy-5-(all-trans-polyprenyl)benzoate + S-adenosyl-L-methionine = a 4-hydroxy-3-methoxy-5-(all-trans-polyprenyl)benzoate + S-adenosyl-L-homocysteine + H(+)</text>
        <dbReference type="Rhea" id="RHEA:44452"/>
        <dbReference type="Rhea" id="RHEA-COMP:10930"/>
        <dbReference type="Rhea" id="RHEA-COMP:10931"/>
        <dbReference type="ChEBI" id="CHEBI:15378"/>
        <dbReference type="ChEBI" id="CHEBI:57856"/>
        <dbReference type="ChEBI" id="CHEBI:59789"/>
        <dbReference type="ChEBI" id="CHEBI:64694"/>
        <dbReference type="ChEBI" id="CHEBI:84443"/>
        <dbReference type="EC" id="2.1.1.114"/>
    </reaction>
</comment>
<dbReference type="GO" id="GO:0031314">
    <property type="term" value="C:extrinsic component of mitochondrial inner membrane"/>
    <property type="evidence" value="ECO:0007669"/>
    <property type="project" value="UniProtKB-UniRule"/>
</dbReference>
<keyword evidence="7" id="KW-0830">Ubiquinone</keyword>
<feature type="binding site" evidence="5">
    <location>
        <position position="446"/>
    </location>
    <ligand>
        <name>Mg(2+)</name>
        <dbReference type="ChEBI" id="CHEBI:18420"/>
    </ligand>
</feature>
<feature type="binding site" evidence="5">
    <location>
        <position position="354"/>
    </location>
    <ligand>
        <name>S-adenosyl-L-methionine</name>
        <dbReference type="ChEBI" id="CHEBI:59789"/>
    </ligand>
</feature>
<dbReference type="EC" id="2.1.1.114" evidence="5"/>
<dbReference type="UniPathway" id="UPA00232"/>
<dbReference type="GO" id="GO:0061542">
    <property type="term" value="F:3-demethylubiquinol 3-O-methyltransferase activity"/>
    <property type="evidence" value="ECO:0007669"/>
    <property type="project" value="UniProtKB-UniRule"/>
</dbReference>
<dbReference type="InterPro" id="IPR010233">
    <property type="entry name" value="UbiG_MeTrfase"/>
</dbReference>
<organism evidence="7">
    <name type="scientific">Neospora caninum (strain Liverpool)</name>
    <dbReference type="NCBI Taxonomy" id="572307"/>
    <lineage>
        <taxon>Eukaryota</taxon>
        <taxon>Sar</taxon>
        <taxon>Alveolata</taxon>
        <taxon>Apicomplexa</taxon>
        <taxon>Conoidasida</taxon>
        <taxon>Coccidia</taxon>
        <taxon>Eucoccidiorida</taxon>
        <taxon>Eimeriorina</taxon>
        <taxon>Sarcocystidae</taxon>
        <taxon>Neospora</taxon>
    </lineage>
</organism>
<dbReference type="CDD" id="cd02440">
    <property type="entry name" value="AdoMet_MTases"/>
    <property type="match status" value="1"/>
</dbReference>
<dbReference type="EMBL" id="LN714484">
    <property type="protein sequence ID" value="CEL68147.1"/>
    <property type="molecule type" value="Genomic_DNA"/>
</dbReference>
<keyword evidence="4 5" id="KW-0949">S-adenosyl-L-methionine</keyword>
<feature type="binding site" evidence="5">
    <location>
        <position position="443"/>
    </location>
    <ligand>
        <name>Mg(2+)</name>
        <dbReference type="ChEBI" id="CHEBI:18420"/>
    </ligand>
</feature>
<dbReference type="Pfam" id="PF13489">
    <property type="entry name" value="Methyltransf_23"/>
    <property type="match status" value="1"/>
</dbReference>
<feature type="binding site" evidence="5">
    <location>
        <position position="375"/>
    </location>
    <ligand>
        <name>S-adenosyl-L-methionine</name>
        <dbReference type="ChEBI" id="CHEBI:59789"/>
    </ligand>
</feature>
<dbReference type="GO" id="GO:0120537">
    <property type="term" value="F:3-demethylubiquinone 3-O-methyltransferase activity"/>
    <property type="evidence" value="ECO:0007669"/>
    <property type="project" value="RHEA"/>
</dbReference>
<comment type="cofactor">
    <cofactor evidence="5">
        <name>Mg(2+)</name>
        <dbReference type="ChEBI" id="CHEBI:18420"/>
    </cofactor>
</comment>
<keyword evidence="5" id="KW-0479">Metal-binding</keyword>
<dbReference type="PANTHER" id="PTHR43464:SF19">
    <property type="entry name" value="UBIQUINONE BIOSYNTHESIS O-METHYLTRANSFERASE, MITOCHONDRIAL"/>
    <property type="match status" value="1"/>
</dbReference>
<dbReference type="PANTHER" id="PTHR43464">
    <property type="entry name" value="METHYLTRANSFERASE"/>
    <property type="match status" value="1"/>
</dbReference>
<evidence type="ECO:0000256" key="1">
    <source>
        <dbReference type="ARBA" id="ARBA00022603"/>
    </source>
</evidence>
<dbReference type="EC" id="2.1.1.64" evidence="5"/>
<proteinExistence type="inferred from homology"/>
<keyword evidence="3 5" id="KW-0831">Ubiquinone biosynthesis</keyword>
<comment type="similarity">
    <text evidence="5">Belongs to the class I-like SAM-binding methyltransferase superfamily. UbiG/COQ3 family.</text>
</comment>
<comment type="function">
    <text evidence="5">O-methyltransferase required for two non-consecutive steps during ubiquinone biosynthesis. Catalyzes the 2 O-methylation of 3,4-dihydroxy-5-(all-trans-polyprenyl)benzoic acid into 4-hydroxy-3-methoxy-5-(all-trans-polyprenyl)benzoic acid. Also catalyzes the last step of ubiquinone biosynthesis by mediating methylation of 3-demethylubiquinone into ubiquinone. Also able to mediate the methylation of 3-demethylubiquinol into ubiquinol.</text>
</comment>
<evidence type="ECO:0000313" key="7">
    <source>
        <dbReference type="EMBL" id="CEL68147.1"/>
    </source>
</evidence>
<accession>A0A0F7UJ49</accession>